<dbReference type="GO" id="GO:0007229">
    <property type="term" value="P:integrin-mediated signaling pathway"/>
    <property type="evidence" value="ECO:0007669"/>
    <property type="project" value="TreeGrafter"/>
</dbReference>
<evidence type="ECO:0008006" key="4">
    <source>
        <dbReference type="Google" id="ProtNLM"/>
    </source>
</evidence>
<dbReference type="GO" id="GO:0098609">
    <property type="term" value="P:cell-cell adhesion"/>
    <property type="evidence" value="ECO:0007669"/>
    <property type="project" value="TreeGrafter"/>
</dbReference>
<dbReference type="GO" id="GO:0005178">
    <property type="term" value="F:integrin binding"/>
    <property type="evidence" value="ECO:0007669"/>
    <property type="project" value="TreeGrafter"/>
</dbReference>
<feature type="repeat" description="FG-GAP" evidence="1">
    <location>
        <begin position="24"/>
        <end position="90"/>
    </location>
</feature>
<name>A0A1Y1N3Z4_PHOPY</name>
<dbReference type="GO" id="GO:0033627">
    <property type="term" value="P:cell adhesion mediated by integrin"/>
    <property type="evidence" value="ECO:0007669"/>
    <property type="project" value="TreeGrafter"/>
</dbReference>
<dbReference type="EMBL" id="GEZM01013364">
    <property type="protein sequence ID" value="JAV92624.1"/>
    <property type="molecule type" value="Transcribed_RNA"/>
</dbReference>
<accession>A0A1Y1N3Z4</accession>
<dbReference type="GO" id="GO:0008305">
    <property type="term" value="C:integrin complex"/>
    <property type="evidence" value="ECO:0007669"/>
    <property type="project" value="TreeGrafter"/>
</dbReference>
<dbReference type="GO" id="GO:0009897">
    <property type="term" value="C:external side of plasma membrane"/>
    <property type="evidence" value="ECO:0007669"/>
    <property type="project" value="TreeGrafter"/>
</dbReference>
<feature type="signal peptide" evidence="2">
    <location>
        <begin position="1"/>
        <end position="19"/>
    </location>
</feature>
<feature type="chain" id="PRO_5011907528" description="Integrin alpha-2 domain-containing protein" evidence="2">
    <location>
        <begin position="20"/>
        <end position="117"/>
    </location>
</feature>
<protein>
    <recommendedName>
        <fullName evidence="4">Integrin alpha-2 domain-containing protein</fullName>
    </recommendedName>
</protein>
<sequence>MTCSHALLVFIFVTARVDCFNLENRDPIVKRGVADTYFGFSVALHKSEISSDIKHSWLLVGAPLGKNLQPNTNFSGALFKCPLDDFKSQTDCIQVPTDGNRRKFAAWLYEEITNLQH</sequence>
<keyword evidence="2" id="KW-0732">Signal</keyword>
<dbReference type="EMBL" id="GEZM01013366">
    <property type="protein sequence ID" value="JAV92621.1"/>
    <property type="molecule type" value="Transcribed_RNA"/>
</dbReference>
<dbReference type="PANTHER" id="PTHR23220:SF122">
    <property type="entry name" value="INTEGRIN ALPHA-PS1"/>
    <property type="match status" value="1"/>
</dbReference>
<dbReference type="SMART" id="SM00191">
    <property type="entry name" value="Int_alpha"/>
    <property type="match status" value="1"/>
</dbReference>
<dbReference type="InterPro" id="IPR028994">
    <property type="entry name" value="Integrin_alpha_N"/>
</dbReference>
<proteinExistence type="predicted"/>
<dbReference type="SUPFAM" id="SSF69318">
    <property type="entry name" value="Integrin alpha N-terminal domain"/>
    <property type="match status" value="1"/>
</dbReference>
<evidence type="ECO:0000256" key="2">
    <source>
        <dbReference type="SAM" id="SignalP"/>
    </source>
</evidence>
<evidence type="ECO:0000256" key="1">
    <source>
        <dbReference type="PROSITE-ProRule" id="PRU00803"/>
    </source>
</evidence>
<reference evidence="3" key="1">
    <citation type="journal article" date="2016" name="Sci. Rep.">
        <title>Molecular characterization of firefly nuptial gifts: a multi-omics approach sheds light on postcopulatory sexual selection.</title>
        <authorList>
            <person name="Al-Wathiqui N."/>
            <person name="Fallon T.R."/>
            <person name="South A."/>
            <person name="Weng J.K."/>
            <person name="Lewis S.M."/>
        </authorList>
    </citation>
    <scope>NUCLEOTIDE SEQUENCE</scope>
</reference>
<dbReference type="Gene3D" id="2.130.10.130">
    <property type="entry name" value="Integrin alpha, N-terminal"/>
    <property type="match status" value="1"/>
</dbReference>
<dbReference type="GO" id="GO:0007160">
    <property type="term" value="P:cell-matrix adhesion"/>
    <property type="evidence" value="ECO:0007669"/>
    <property type="project" value="TreeGrafter"/>
</dbReference>
<dbReference type="InterPro" id="IPR013519">
    <property type="entry name" value="Int_alpha_beta-p"/>
</dbReference>
<dbReference type="AlphaFoldDB" id="A0A1Y1N3Z4"/>
<dbReference type="PANTHER" id="PTHR23220">
    <property type="entry name" value="INTEGRIN ALPHA"/>
    <property type="match status" value="1"/>
</dbReference>
<organism evidence="3">
    <name type="scientific">Photinus pyralis</name>
    <name type="common">Common eastern firefly</name>
    <name type="synonym">Lampyris pyralis</name>
    <dbReference type="NCBI Taxonomy" id="7054"/>
    <lineage>
        <taxon>Eukaryota</taxon>
        <taxon>Metazoa</taxon>
        <taxon>Ecdysozoa</taxon>
        <taxon>Arthropoda</taxon>
        <taxon>Hexapoda</taxon>
        <taxon>Insecta</taxon>
        <taxon>Pterygota</taxon>
        <taxon>Neoptera</taxon>
        <taxon>Endopterygota</taxon>
        <taxon>Coleoptera</taxon>
        <taxon>Polyphaga</taxon>
        <taxon>Elateriformia</taxon>
        <taxon>Elateroidea</taxon>
        <taxon>Lampyridae</taxon>
        <taxon>Lampyrinae</taxon>
        <taxon>Photinus</taxon>
    </lineage>
</organism>
<dbReference type="PROSITE" id="PS51470">
    <property type="entry name" value="FG_GAP"/>
    <property type="match status" value="1"/>
</dbReference>
<evidence type="ECO:0000313" key="3">
    <source>
        <dbReference type="EMBL" id="JAV92621.1"/>
    </source>
</evidence>